<protein>
    <submittedName>
        <fullName evidence="1">Uncharacterized protein</fullName>
    </submittedName>
</protein>
<accession>A0A380JYB3</accession>
<evidence type="ECO:0000313" key="2">
    <source>
        <dbReference type="EMBL" id="SUN60203.1"/>
    </source>
</evidence>
<sequence length="63" mass="7374">MKHTEQEILDIIKDMELEPDMLDIWEDEDGNISIEARGMAPADERERKMQYIGFVDNGDVTFE</sequence>
<organism evidence="1 3">
    <name type="scientific">Streptococcus gallolyticus</name>
    <dbReference type="NCBI Taxonomy" id="315405"/>
    <lineage>
        <taxon>Bacteria</taxon>
        <taxon>Bacillati</taxon>
        <taxon>Bacillota</taxon>
        <taxon>Bacilli</taxon>
        <taxon>Lactobacillales</taxon>
        <taxon>Streptococcaceae</taxon>
        <taxon>Streptococcus</taxon>
    </lineage>
</organism>
<name>A0A380JYB3_9STRE</name>
<evidence type="ECO:0000313" key="1">
    <source>
        <dbReference type="EMBL" id="SUN56613.1"/>
    </source>
</evidence>
<proteinExistence type="predicted"/>
<dbReference type="AlphaFoldDB" id="A0A380JYB3"/>
<evidence type="ECO:0000313" key="3">
    <source>
        <dbReference type="Proteomes" id="UP000254510"/>
    </source>
</evidence>
<dbReference type="EMBL" id="UHFM01000002">
    <property type="protein sequence ID" value="SUN56613.1"/>
    <property type="molecule type" value="Genomic_DNA"/>
</dbReference>
<dbReference type="Proteomes" id="UP000254510">
    <property type="component" value="Unassembled WGS sequence"/>
</dbReference>
<dbReference type="EMBL" id="UHFM01000006">
    <property type="protein sequence ID" value="SUN60203.1"/>
    <property type="molecule type" value="Genomic_DNA"/>
</dbReference>
<reference evidence="1 3" key="1">
    <citation type="submission" date="2018-06" db="EMBL/GenBank/DDBJ databases">
        <authorList>
            <consortium name="Pathogen Informatics"/>
            <person name="Doyle S."/>
        </authorList>
    </citation>
    <scope>NUCLEOTIDE SEQUENCE [LARGE SCALE GENOMIC DNA]</scope>
    <source>
        <strain evidence="1 3">NCTC13767</strain>
    </source>
</reference>
<gene>
    <name evidence="1" type="ORF">NCTC13767_00022</name>
    <name evidence="2" type="ORF">NCTC13767_01778</name>
</gene>